<dbReference type="EMBL" id="CABPSX010000002">
    <property type="protein sequence ID" value="VVG70163.1"/>
    <property type="molecule type" value="Genomic_DNA"/>
</dbReference>
<sequence>MDLQLACVWLQRDTVGLSDIEDFAARCLHASKTATRESAALLLLAQAAQTFAERQSGIAANGETFQAFLARTKAYATMLRDAAATSDASFLASLNGFAAQLTAEIYA</sequence>
<dbReference type="EMBL" id="RWHX01000005">
    <property type="protein sequence ID" value="RSK84845.1"/>
    <property type="molecule type" value="Genomic_DNA"/>
</dbReference>
<reference evidence="2 4" key="2">
    <citation type="submission" date="2019-08" db="EMBL/GenBank/DDBJ databases">
        <authorList>
            <person name="Peeters C."/>
        </authorList>
    </citation>
    <scope>NUCLEOTIDE SEQUENCE [LARGE SCALE GENOMIC DNA]</scope>
    <source>
        <strain evidence="2 4">LMG 18089</strain>
    </source>
</reference>
<evidence type="ECO:0000313" key="3">
    <source>
        <dbReference type="Proteomes" id="UP000270216"/>
    </source>
</evidence>
<name>A0A0B5FHU8_9BURK</name>
<keyword evidence="3" id="KW-1185">Reference proteome</keyword>
<organism evidence="2 4">
    <name type="scientific">Pandoraea apista</name>
    <dbReference type="NCBI Taxonomy" id="93218"/>
    <lineage>
        <taxon>Bacteria</taxon>
        <taxon>Pseudomonadati</taxon>
        <taxon>Pseudomonadota</taxon>
        <taxon>Betaproteobacteria</taxon>
        <taxon>Burkholderiales</taxon>
        <taxon>Burkholderiaceae</taxon>
        <taxon>Pandoraea</taxon>
    </lineage>
</organism>
<reference evidence="1 3" key="1">
    <citation type="submission" date="2018-12" db="EMBL/GenBank/DDBJ databases">
        <title>Whole genome sequence of a Pandoraea apista isolate from a patient with cystic fibrosis.</title>
        <authorList>
            <person name="Kenna D.T."/>
            <person name="Turton J.F."/>
        </authorList>
    </citation>
    <scope>NUCLEOTIDE SEQUENCE [LARGE SCALE GENOMIC DNA]</scope>
    <source>
        <strain evidence="1 3">Pa13324</strain>
    </source>
</reference>
<evidence type="ECO:0000313" key="4">
    <source>
        <dbReference type="Proteomes" id="UP000364291"/>
    </source>
</evidence>
<protein>
    <submittedName>
        <fullName evidence="2">Uncharacterized protein</fullName>
    </submittedName>
</protein>
<dbReference type="Proteomes" id="UP000270216">
    <property type="component" value="Unassembled WGS sequence"/>
</dbReference>
<gene>
    <name evidence="1" type="ORF">EJE83_05025</name>
    <name evidence="2" type="ORF">PAP18089_01122</name>
</gene>
<dbReference type="OrthoDB" id="9013426at2"/>
<evidence type="ECO:0000313" key="1">
    <source>
        <dbReference type="EMBL" id="RSK84845.1"/>
    </source>
</evidence>
<accession>A0A0B5FHU8</accession>
<dbReference type="STRING" id="93218.XM39_16145"/>
<dbReference type="Proteomes" id="UP000364291">
    <property type="component" value="Unassembled WGS sequence"/>
</dbReference>
<evidence type="ECO:0000313" key="2">
    <source>
        <dbReference type="EMBL" id="VVG70163.1"/>
    </source>
</evidence>
<dbReference type="KEGG" id="papi:SG18_15950"/>
<proteinExistence type="predicted"/>
<dbReference type="AlphaFoldDB" id="A0A0B5FHU8"/>